<protein>
    <submittedName>
        <fullName evidence="1">Uncharacterized protein</fullName>
    </submittedName>
</protein>
<dbReference type="Proteomes" id="UP001286313">
    <property type="component" value="Unassembled WGS sequence"/>
</dbReference>
<dbReference type="AlphaFoldDB" id="A0AAE1G1G8"/>
<comment type="caution">
    <text evidence="1">The sequence shown here is derived from an EMBL/GenBank/DDBJ whole genome shotgun (WGS) entry which is preliminary data.</text>
</comment>
<name>A0AAE1G1G8_PETCI</name>
<sequence>MEKGVGGVVRKGACQEGTEPYVREEWRGGAVAVVFSVRLFSSYSTRLPNSVREKTGTHATYIDLGVMWWEVRRQSVCDKTEERAAQGGIVEYWKM</sequence>
<evidence type="ECO:0000313" key="1">
    <source>
        <dbReference type="EMBL" id="KAK3884549.1"/>
    </source>
</evidence>
<dbReference type="EMBL" id="JAWQEG010000876">
    <property type="protein sequence ID" value="KAK3884549.1"/>
    <property type="molecule type" value="Genomic_DNA"/>
</dbReference>
<organism evidence="1 2">
    <name type="scientific">Petrolisthes cinctipes</name>
    <name type="common">Flat porcelain crab</name>
    <dbReference type="NCBI Taxonomy" id="88211"/>
    <lineage>
        <taxon>Eukaryota</taxon>
        <taxon>Metazoa</taxon>
        <taxon>Ecdysozoa</taxon>
        <taxon>Arthropoda</taxon>
        <taxon>Crustacea</taxon>
        <taxon>Multicrustacea</taxon>
        <taxon>Malacostraca</taxon>
        <taxon>Eumalacostraca</taxon>
        <taxon>Eucarida</taxon>
        <taxon>Decapoda</taxon>
        <taxon>Pleocyemata</taxon>
        <taxon>Anomura</taxon>
        <taxon>Galatheoidea</taxon>
        <taxon>Porcellanidae</taxon>
        <taxon>Petrolisthes</taxon>
    </lineage>
</organism>
<keyword evidence="2" id="KW-1185">Reference proteome</keyword>
<accession>A0AAE1G1G8</accession>
<evidence type="ECO:0000313" key="2">
    <source>
        <dbReference type="Proteomes" id="UP001286313"/>
    </source>
</evidence>
<reference evidence="1" key="1">
    <citation type="submission" date="2023-10" db="EMBL/GenBank/DDBJ databases">
        <title>Genome assemblies of two species of porcelain crab, Petrolisthes cinctipes and Petrolisthes manimaculis (Anomura: Porcellanidae).</title>
        <authorList>
            <person name="Angst P."/>
        </authorList>
    </citation>
    <scope>NUCLEOTIDE SEQUENCE</scope>
    <source>
        <strain evidence="1">PB745_01</strain>
        <tissue evidence="1">Gill</tissue>
    </source>
</reference>
<gene>
    <name evidence="1" type="ORF">Pcinc_011190</name>
</gene>
<proteinExistence type="predicted"/>